<dbReference type="Pfam" id="PF01588">
    <property type="entry name" value="tRNA_bind"/>
    <property type="match status" value="1"/>
</dbReference>
<dbReference type="SUPFAM" id="SSF50249">
    <property type="entry name" value="Nucleic acid-binding proteins"/>
    <property type="match status" value="1"/>
</dbReference>
<reference evidence="5" key="1">
    <citation type="journal article" date="2022" name="Int. J. Syst. Evol. Microbiol.">
        <title>Apilactobacillus apisilvae sp. nov., Nicolia spurrieriana gen. nov. sp. nov., Bombilactobacillus folatiphilus sp. nov. and Bombilactobacillus thymidiniphilus sp. nov., four new lactic acid bacterial isolates from stingless bees Tetragonula carbonaria and Austroplebeia australis.</title>
        <authorList>
            <person name="Oliphant S.A."/>
            <person name="Watson-Haigh N.S."/>
            <person name="Sumby K.M."/>
            <person name="Gardner J."/>
            <person name="Groom S."/>
            <person name="Jiranek V."/>
        </authorList>
    </citation>
    <scope>NUCLEOTIDE SEQUENCE</scope>
    <source>
        <strain evidence="5">SG4_D2</strain>
    </source>
</reference>
<dbReference type="NCBIfam" id="NF045760">
    <property type="entry name" value="YtpR"/>
    <property type="match status" value="1"/>
</dbReference>
<sequence length="210" mass="22724">MQISVYNPSVLGNALLITLGADTTTQTVIQKEQIVQILDDQNQVIGYNFLEIVPNLQLDPEGSGQVHLTAPQITVLNDALQAAGFDQQLQFDPTQYFVAGLVKKMQPHPDSDHLHICQIELDQAQTVQIVCGAPNIEVGQIVAVAKVGAMMPDGKIIYSGVLRGVPSEGMVCAPRELQLKNAPQKRGILVLDDQTTVGSPLDFAALNQLY</sequence>
<protein>
    <submittedName>
        <fullName evidence="5">DUF4479 and tRNA-binding domain-containing protein</fullName>
    </submittedName>
</protein>
<keyword evidence="2 3" id="KW-0694">RNA-binding</keyword>
<dbReference type="PROSITE" id="PS50886">
    <property type="entry name" value="TRBD"/>
    <property type="match status" value="1"/>
</dbReference>
<dbReference type="RefSeq" id="WP_249514919.1">
    <property type="nucleotide sequence ID" value="NZ_CP093366.1"/>
</dbReference>
<dbReference type="InterPro" id="IPR033714">
    <property type="entry name" value="tRNA_bind_bactPheRS"/>
</dbReference>
<name>A0ABY4PAV2_9LACO</name>
<evidence type="ECO:0000313" key="5">
    <source>
        <dbReference type="EMBL" id="UQS82641.1"/>
    </source>
</evidence>
<accession>A0ABY4PAV2</accession>
<evidence type="ECO:0000259" key="4">
    <source>
        <dbReference type="PROSITE" id="PS50886"/>
    </source>
</evidence>
<dbReference type="InterPro" id="IPR012340">
    <property type="entry name" value="NA-bd_OB-fold"/>
</dbReference>
<dbReference type="Gene3D" id="2.40.50.140">
    <property type="entry name" value="Nucleic acid-binding proteins"/>
    <property type="match status" value="1"/>
</dbReference>
<dbReference type="CDD" id="cd02796">
    <property type="entry name" value="tRNA_bind_bactPheRS"/>
    <property type="match status" value="1"/>
</dbReference>
<dbReference type="Pfam" id="PF14794">
    <property type="entry name" value="DUF4479"/>
    <property type="match status" value="1"/>
</dbReference>
<evidence type="ECO:0000256" key="1">
    <source>
        <dbReference type="ARBA" id="ARBA00022555"/>
    </source>
</evidence>
<proteinExistence type="predicted"/>
<dbReference type="InterPro" id="IPR002547">
    <property type="entry name" value="tRNA-bd_dom"/>
</dbReference>
<dbReference type="InterPro" id="IPR037154">
    <property type="entry name" value="YtpR-like_sf"/>
</dbReference>
<feature type="domain" description="TRNA-binding" evidence="4">
    <location>
        <begin position="91"/>
        <end position="202"/>
    </location>
</feature>
<gene>
    <name evidence="5" type="ORF">MOO45_03070</name>
</gene>
<organism evidence="5 6">
    <name type="scientific">Bombilactobacillus folatiphilus</name>
    <dbReference type="NCBI Taxonomy" id="2923362"/>
    <lineage>
        <taxon>Bacteria</taxon>
        <taxon>Bacillati</taxon>
        <taxon>Bacillota</taxon>
        <taxon>Bacilli</taxon>
        <taxon>Lactobacillales</taxon>
        <taxon>Lactobacillaceae</taxon>
        <taxon>Bombilactobacillus</taxon>
    </lineage>
</organism>
<dbReference type="EMBL" id="CP093366">
    <property type="protein sequence ID" value="UQS82641.1"/>
    <property type="molecule type" value="Genomic_DNA"/>
</dbReference>
<evidence type="ECO:0000256" key="2">
    <source>
        <dbReference type="ARBA" id="ARBA00022884"/>
    </source>
</evidence>
<dbReference type="Gene3D" id="3.30.1940.10">
    <property type="entry name" value="YtpR-like"/>
    <property type="match status" value="1"/>
</dbReference>
<evidence type="ECO:0000256" key="3">
    <source>
        <dbReference type="PROSITE-ProRule" id="PRU00209"/>
    </source>
</evidence>
<dbReference type="Proteomes" id="UP000831495">
    <property type="component" value="Chromosome"/>
</dbReference>
<keyword evidence="6" id="KW-1185">Reference proteome</keyword>
<keyword evidence="1 3" id="KW-0820">tRNA-binding</keyword>
<evidence type="ECO:0000313" key="6">
    <source>
        <dbReference type="Proteomes" id="UP000831495"/>
    </source>
</evidence>
<dbReference type="InterPro" id="IPR027855">
    <property type="entry name" value="DUF4479"/>
</dbReference>